<reference evidence="10 11" key="1">
    <citation type="submission" date="2020-02" db="EMBL/GenBank/DDBJ databases">
        <title>Synteny-based analysis reveals conserved mechanism for high triclosan tolerance in Pseudomonas, as well as instances of horizontal transfer.</title>
        <authorList>
            <person name="Mcfarland A.G."/>
            <person name="Bertucci H.K."/>
            <person name="Litmann E."/>
            <person name="Shen J."/>
            <person name="Huttenhower C."/>
            <person name="Hartmann E.M."/>
        </authorList>
    </citation>
    <scope>NUCLEOTIDE SEQUENCE [LARGE SCALE GENOMIC DNA]</scope>
    <source>
        <strain evidence="10 11">115A1</strain>
    </source>
</reference>
<dbReference type="PANTHER" id="PTHR43047:SF72">
    <property type="entry name" value="OSMOSENSING HISTIDINE PROTEIN KINASE SLN1"/>
    <property type="match status" value="1"/>
</dbReference>
<evidence type="ECO:0000256" key="2">
    <source>
        <dbReference type="ARBA" id="ARBA00012438"/>
    </source>
</evidence>
<dbReference type="Pfam" id="PF00072">
    <property type="entry name" value="Response_reg"/>
    <property type="match status" value="1"/>
</dbReference>
<evidence type="ECO:0000313" key="11">
    <source>
        <dbReference type="Proteomes" id="UP000786387"/>
    </source>
</evidence>
<feature type="transmembrane region" description="Helical" evidence="6">
    <location>
        <begin position="360"/>
        <end position="377"/>
    </location>
</feature>
<dbReference type="Gene3D" id="3.30.565.10">
    <property type="entry name" value="Histidine kinase-like ATPase, C-terminal domain"/>
    <property type="match status" value="1"/>
</dbReference>
<dbReference type="SMART" id="SM00388">
    <property type="entry name" value="HisKA"/>
    <property type="match status" value="1"/>
</dbReference>
<gene>
    <name evidence="10" type="ORF">G7026_12305</name>
</gene>
<keyword evidence="6" id="KW-0812">Transmembrane</keyword>
<dbReference type="EMBL" id="JAAMRF010000005">
    <property type="protein sequence ID" value="MBA1274140.1"/>
    <property type="molecule type" value="Genomic_DNA"/>
</dbReference>
<name>A0ABR5Z1T7_9GAMM</name>
<feature type="chain" id="PRO_5045834169" description="histidine kinase" evidence="7">
    <location>
        <begin position="25"/>
        <end position="779"/>
    </location>
</feature>
<evidence type="ECO:0000256" key="1">
    <source>
        <dbReference type="ARBA" id="ARBA00000085"/>
    </source>
</evidence>
<keyword evidence="4" id="KW-0418">Kinase</keyword>
<dbReference type="Gene3D" id="3.40.50.2300">
    <property type="match status" value="1"/>
</dbReference>
<dbReference type="RefSeq" id="WP_181071155.1">
    <property type="nucleotide sequence ID" value="NZ_JAAMRF010000005.1"/>
</dbReference>
<organism evidence="10 11">
    <name type="scientific">Stutzerimonas azotifigens</name>
    <dbReference type="NCBI Taxonomy" id="291995"/>
    <lineage>
        <taxon>Bacteria</taxon>
        <taxon>Pseudomonadati</taxon>
        <taxon>Pseudomonadota</taxon>
        <taxon>Gammaproteobacteria</taxon>
        <taxon>Pseudomonadales</taxon>
        <taxon>Pseudomonadaceae</taxon>
        <taxon>Stutzerimonas</taxon>
    </lineage>
</organism>
<accession>A0ABR5Z1T7</accession>
<feature type="transmembrane region" description="Helical" evidence="6">
    <location>
        <begin position="273"/>
        <end position="293"/>
    </location>
</feature>
<dbReference type="InterPro" id="IPR011006">
    <property type="entry name" value="CheY-like_superfamily"/>
</dbReference>
<dbReference type="SUPFAM" id="SSF47384">
    <property type="entry name" value="Homodimeric domain of signal transducing histidine kinase"/>
    <property type="match status" value="1"/>
</dbReference>
<dbReference type="PROSITE" id="PS50110">
    <property type="entry name" value="RESPONSE_REGULATORY"/>
    <property type="match status" value="1"/>
</dbReference>
<dbReference type="EC" id="2.7.13.3" evidence="2"/>
<dbReference type="InterPro" id="IPR036890">
    <property type="entry name" value="HATPase_C_sf"/>
</dbReference>
<evidence type="ECO:0000256" key="3">
    <source>
        <dbReference type="ARBA" id="ARBA00022679"/>
    </source>
</evidence>
<keyword evidence="11" id="KW-1185">Reference proteome</keyword>
<comment type="caution">
    <text evidence="10">The sequence shown here is derived from an EMBL/GenBank/DDBJ whole genome shotgun (WGS) entry which is preliminary data.</text>
</comment>
<dbReference type="InterPro" id="IPR003661">
    <property type="entry name" value="HisK_dim/P_dom"/>
</dbReference>
<feature type="transmembrane region" description="Helical" evidence="6">
    <location>
        <begin position="305"/>
        <end position="322"/>
    </location>
</feature>
<comment type="catalytic activity">
    <reaction evidence="1">
        <text>ATP + protein L-histidine = ADP + protein N-phospho-L-histidine.</text>
        <dbReference type="EC" id="2.7.13.3"/>
    </reaction>
</comment>
<evidence type="ECO:0000313" key="10">
    <source>
        <dbReference type="EMBL" id="MBA1274140.1"/>
    </source>
</evidence>
<feature type="transmembrane region" description="Helical" evidence="6">
    <location>
        <begin position="241"/>
        <end position="261"/>
    </location>
</feature>
<feature type="modified residue" description="4-aspartylphosphate" evidence="5">
    <location>
        <position position="704"/>
    </location>
</feature>
<keyword evidence="3" id="KW-0808">Transferase</keyword>
<feature type="transmembrane region" description="Helical" evidence="6">
    <location>
        <begin position="178"/>
        <end position="199"/>
    </location>
</feature>
<dbReference type="SUPFAM" id="SSF52172">
    <property type="entry name" value="CheY-like"/>
    <property type="match status" value="1"/>
</dbReference>
<evidence type="ECO:0000256" key="5">
    <source>
        <dbReference type="PROSITE-ProRule" id="PRU00169"/>
    </source>
</evidence>
<evidence type="ECO:0000256" key="6">
    <source>
        <dbReference type="SAM" id="Phobius"/>
    </source>
</evidence>
<dbReference type="InterPro" id="IPR011622">
    <property type="entry name" value="7TMR_DISM_rcpt_extracell_dom2"/>
</dbReference>
<dbReference type="SUPFAM" id="SSF55874">
    <property type="entry name" value="ATPase domain of HSP90 chaperone/DNA topoisomerase II/histidine kinase"/>
    <property type="match status" value="1"/>
</dbReference>
<dbReference type="InterPro" id="IPR005467">
    <property type="entry name" value="His_kinase_dom"/>
</dbReference>
<dbReference type="Pfam" id="PF00512">
    <property type="entry name" value="HisKA"/>
    <property type="match status" value="1"/>
</dbReference>
<feature type="domain" description="Histidine kinase" evidence="8">
    <location>
        <begin position="429"/>
        <end position="633"/>
    </location>
</feature>
<dbReference type="CDD" id="cd00156">
    <property type="entry name" value="REC"/>
    <property type="match status" value="1"/>
</dbReference>
<dbReference type="Gene3D" id="1.10.287.130">
    <property type="match status" value="1"/>
</dbReference>
<dbReference type="PROSITE" id="PS50109">
    <property type="entry name" value="HIS_KIN"/>
    <property type="match status" value="1"/>
</dbReference>
<dbReference type="Gene3D" id="2.60.40.2380">
    <property type="match status" value="1"/>
</dbReference>
<protein>
    <recommendedName>
        <fullName evidence="2">histidine kinase</fullName>
        <ecNumber evidence="2">2.7.13.3</ecNumber>
    </recommendedName>
</protein>
<feature type="transmembrane region" description="Helical" evidence="6">
    <location>
        <begin position="327"/>
        <end position="345"/>
    </location>
</feature>
<feature type="transmembrane region" description="Helical" evidence="6">
    <location>
        <begin position="206"/>
        <end position="229"/>
    </location>
</feature>
<evidence type="ECO:0000256" key="7">
    <source>
        <dbReference type="SAM" id="SignalP"/>
    </source>
</evidence>
<feature type="domain" description="Response regulatory" evidence="9">
    <location>
        <begin position="655"/>
        <end position="769"/>
    </location>
</feature>
<keyword evidence="6" id="KW-1133">Transmembrane helix</keyword>
<evidence type="ECO:0000256" key="4">
    <source>
        <dbReference type="ARBA" id="ARBA00022777"/>
    </source>
</evidence>
<dbReference type="Proteomes" id="UP000786387">
    <property type="component" value="Unassembled WGS sequence"/>
</dbReference>
<proteinExistence type="predicted"/>
<keyword evidence="7" id="KW-0732">Signal</keyword>
<feature type="signal peptide" evidence="7">
    <location>
        <begin position="1"/>
        <end position="24"/>
    </location>
</feature>
<keyword evidence="6" id="KW-0472">Membrane</keyword>
<sequence>MIQLRHLRLWLFLLLLSLVPPLAAADRVPSCVLDTAVPVRLFEDPIGTFSAEHVFALPEERFQRLEPELVEFSDSAFWIRFSLSAPPDAGCQGWLSAGTAGLADVRLYLLRMPDASSPERAHPLEAPASPSRRALFSPMLEPGEKVEAALRIGSPGALRIEPKLLDELDLVQREERAVMIEGLLLGLAALVVPFSLVVGMQIRSPLLLVSAAGVLAGVLMACIYDGYLIHGPVLLRWGPSLLSGAGAMVHLLFVWYLALLFKAGKMPPLQRVGLCLVALVPGSLMLAGLGFGYSPTRQWIAEVPWIYGMVVPAFGVVAWRLGLRPDWLGWTLVGLYGLQGLSHFTHEVPVLAWPLGVDRYGLIAAPLGILLLAATLVREFSLSRRRERFAMVRLESQQQAEEERLEHAVARRTAQLRESLRARSELLARISHDLRSPLAGIVDYARLIKHGSPSEHPEAIERNARRQLDRIDELLEFSRGELQRQELVLAPGYLFGFLNSVERQARFLLRREGCQLECRFAGDLPPVVHTDFRRLERTLINLLEMATKGTPCGDVLFSVDQASERSGLVELTFAIERRADSRARRSSEGLRPSVAEDNLRLASARQWLQQMGSDLEPEQGATLRFCLQLTTADEEELDLLMDDSASAPVQGDGLRILVVDDVSGNREGMSDLLGGYGFDVSVAEEGAEALCLLQRDAFDLVITDQMMSGLDGWALLAAVRAQFPGLPVLLYSAVPPVRPAQWRSDLTFDAVLLKPAEGGALLDHVARLLGSTATVETSP</sequence>
<evidence type="ECO:0000259" key="9">
    <source>
        <dbReference type="PROSITE" id="PS50110"/>
    </source>
</evidence>
<evidence type="ECO:0000259" key="8">
    <source>
        <dbReference type="PROSITE" id="PS50109"/>
    </source>
</evidence>
<keyword evidence="5" id="KW-0597">Phosphoprotein</keyword>
<dbReference type="PANTHER" id="PTHR43047">
    <property type="entry name" value="TWO-COMPONENT HISTIDINE PROTEIN KINASE"/>
    <property type="match status" value="1"/>
</dbReference>
<dbReference type="InterPro" id="IPR001789">
    <property type="entry name" value="Sig_transdc_resp-reg_receiver"/>
</dbReference>
<dbReference type="CDD" id="cd00082">
    <property type="entry name" value="HisKA"/>
    <property type="match status" value="1"/>
</dbReference>
<dbReference type="SMART" id="SM00448">
    <property type="entry name" value="REC"/>
    <property type="match status" value="1"/>
</dbReference>
<dbReference type="InterPro" id="IPR036097">
    <property type="entry name" value="HisK_dim/P_sf"/>
</dbReference>
<dbReference type="Pfam" id="PF07696">
    <property type="entry name" value="7TMR-DISMED2"/>
    <property type="match status" value="1"/>
</dbReference>